<dbReference type="PANTHER" id="PTHR35705:SF1">
    <property type="entry name" value="WPP DOMAIN-INTERACTING TAIL-ANCHORED PROTEIN 1"/>
    <property type="match status" value="1"/>
</dbReference>
<dbReference type="SUPFAM" id="SSF57997">
    <property type="entry name" value="Tropomyosin"/>
    <property type="match status" value="1"/>
</dbReference>
<comment type="caution">
    <text evidence="5">The sequence shown here is derived from an EMBL/GenBank/DDBJ whole genome shotgun (WGS) entry which is preliminary data.</text>
</comment>
<feature type="region of interest" description="Disordered" evidence="2">
    <location>
        <begin position="1"/>
        <end position="27"/>
    </location>
</feature>
<evidence type="ECO:0000256" key="2">
    <source>
        <dbReference type="SAM" id="MobiDB-lite"/>
    </source>
</evidence>
<keyword evidence="6" id="KW-1185">Reference proteome</keyword>
<feature type="coiled-coil region" evidence="1">
    <location>
        <begin position="302"/>
        <end position="376"/>
    </location>
</feature>
<feature type="transmembrane region" description="Helical" evidence="3">
    <location>
        <begin position="772"/>
        <end position="794"/>
    </location>
</feature>
<keyword evidence="1" id="KW-0175">Coiled coil</keyword>
<dbReference type="EMBL" id="JRKL02001579">
    <property type="protein sequence ID" value="KAF3963202.1"/>
    <property type="molecule type" value="Genomic_DNA"/>
</dbReference>
<evidence type="ECO:0000256" key="1">
    <source>
        <dbReference type="SAM" id="Coils"/>
    </source>
</evidence>
<feature type="domain" description="WIT1/2 N-terminal helical bundle" evidence="4">
    <location>
        <begin position="45"/>
        <end position="182"/>
    </location>
</feature>
<keyword evidence="3" id="KW-0472">Membrane</keyword>
<evidence type="ECO:0000256" key="3">
    <source>
        <dbReference type="SAM" id="Phobius"/>
    </source>
</evidence>
<dbReference type="InterPro" id="IPR039976">
    <property type="entry name" value="WIT1/WIT2"/>
</dbReference>
<reference evidence="5" key="1">
    <citation type="submission" date="2020-03" db="EMBL/GenBank/DDBJ databases">
        <title>Castanea mollissima Vanexum genome sequencing.</title>
        <authorList>
            <person name="Staton M."/>
        </authorList>
    </citation>
    <scope>NUCLEOTIDE SEQUENCE</scope>
    <source>
        <tissue evidence="5">Leaf</tissue>
    </source>
</reference>
<feature type="region of interest" description="Disordered" evidence="2">
    <location>
        <begin position="601"/>
        <end position="620"/>
    </location>
</feature>
<protein>
    <recommendedName>
        <fullName evidence="4">WIT1/2 N-terminal helical bundle domain-containing protein</fullName>
    </recommendedName>
</protein>
<keyword evidence="3" id="KW-0812">Transmembrane</keyword>
<feature type="compositionally biased region" description="Basic residues" evidence="2">
    <location>
        <begin position="603"/>
        <end position="618"/>
    </location>
</feature>
<keyword evidence="3" id="KW-1133">Transmembrane helix</keyword>
<dbReference type="Proteomes" id="UP000737018">
    <property type="component" value="Unassembled WGS sequence"/>
</dbReference>
<gene>
    <name evidence="5" type="ORF">CMV_012391</name>
</gene>
<dbReference type="InterPro" id="IPR058610">
    <property type="entry name" value="WIT1_2_N"/>
</dbReference>
<accession>A0A8J4R210</accession>
<feature type="transmembrane region" description="Helical" evidence="3">
    <location>
        <begin position="743"/>
        <end position="760"/>
    </location>
</feature>
<name>A0A8J4R210_9ROSI</name>
<feature type="coiled-coil region" evidence="1">
    <location>
        <begin position="425"/>
        <end position="487"/>
    </location>
</feature>
<dbReference type="OrthoDB" id="1936068at2759"/>
<evidence type="ECO:0000259" key="4">
    <source>
        <dbReference type="Pfam" id="PF26581"/>
    </source>
</evidence>
<feature type="transmembrane region" description="Helical" evidence="3">
    <location>
        <begin position="670"/>
        <end position="691"/>
    </location>
</feature>
<evidence type="ECO:0000313" key="6">
    <source>
        <dbReference type="Proteomes" id="UP000737018"/>
    </source>
</evidence>
<dbReference type="AlphaFoldDB" id="A0A8J4R210"/>
<sequence>METDAFDEASVSHDDVDTGYPETESNKVDLLEGSSSSGEVVGELGNAGEFLTRVELDLACSSEKLVNLSVLMMQVATRESDYEAFVSRGERMLGNSFEKAMEFDLLSGILDSEVQEVDKFMSTLQADVISAHEIVSLFKHLGETFVEMEGKLCDSELSLKQSQDQVSEIRMQSAKFQRILASSNRDEHWDNDKGVNFPGDDQFLDTYANMKMQTAEQQRHILRLLEKSLSREMDLEKKLTESRQIEEELKLRLHASEQEAFFLEEEGADIWERWFQADNASEILMGISKELLGRLRIFQFNLNGAVQREAELRRELEHTTEQLKSKEINLHKLESSEVDNVIVGLKEKISNAESRAESAEAKCKLLAETNMELKDELGLLKDGGNISEKVTLLERQLQESDYRLQHAMASAEASEEKQSMLNSTIGDMENLIKDLKLKVLKAETRADSTEEKCIILSESNMELHKEMSFFSSRLESLEASLHQAEEMKIANAKDIAIRKKVITDLVMQLSIERERLHKQISTLTVENHNLLLKLQQMNMHRPVDIGHNGRGNSEEFSLPKHDLTDVTCARESKEEVTELSATGSMLDKNQISVPVGVKLSQRPQRKRAVQRQRQKRQSRITMNKLTRKWRNSHDDRFSLPTLDDSRPIDTQEQEEMIRSFEKTHAQQSRLWRSVFAAMLFCFAVFLLYSIFQQASSPWELRYHAYFMEEVDSWMVISADWLSVLACSFAIIGLLHNSKYHRQWIWYSCLAGIILAIFWLYNMLRLPKFRWDVIWLPFGPLGGAGVCLYVDHLLLESSEEIRKLRAYTYSYKAY</sequence>
<evidence type="ECO:0000313" key="5">
    <source>
        <dbReference type="EMBL" id="KAF3963202.1"/>
    </source>
</evidence>
<dbReference type="Pfam" id="PF26581">
    <property type="entry name" value="WIT1_2_N"/>
    <property type="match status" value="1"/>
</dbReference>
<organism evidence="5 6">
    <name type="scientific">Castanea mollissima</name>
    <name type="common">Chinese chestnut</name>
    <dbReference type="NCBI Taxonomy" id="60419"/>
    <lineage>
        <taxon>Eukaryota</taxon>
        <taxon>Viridiplantae</taxon>
        <taxon>Streptophyta</taxon>
        <taxon>Embryophyta</taxon>
        <taxon>Tracheophyta</taxon>
        <taxon>Spermatophyta</taxon>
        <taxon>Magnoliopsida</taxon>
        <taxon>eudicotyledons</taxon>
        <taxon>Gunneridae</taxon>
        <taxon>Pentapetalae</taxon>
        <taxon>rosids</taxon>
        <taxon>fabids</taxon>
        <taxon>Fagales</taxon>
        <taxon>Fagaceae</taxon>
        <taxon>Castanea</taxon>
    </lineage>
</organism>
<feature type="transmembrane region" description="Helical" evidence="3">
    <location>
        <begin position="711"/>
        <end position="731"/>
    </location>
</feature>
<dbReference type="PANTHER" id="PTHR35705">
    <property type="entry name" value="WPP DOMAIN-INTERACTING TAIL-ANCHORED PROTEIN 1"/>
    <property type="match status" value="1"/>
</dbReference>
<proteinExistence type="predicted"/>